<evidence type="ECO:0000313" key="2">
    <source>
        <dbReference type="Proteomes" id="UP001163324"/>
    </source>
</evidence>
<accession>A0ACC0V6U6</accession>
<gene>
    <name evidence="1" type="ORF">N3K66_003943</name>
</gene>
<sequence>MTIPGGTPVRPRPPRWHTHASDTGSEMSFGRSFRMERPTSRMDVDQESMHDSAYVSSDSKRNSESSLFPLSLPGAPARFESPRPMEPSQNRTSLTRAEDRDPRLSVMEHKVDPPSPRMGDISRASTMPISLDNSQPSMISGDELCELLKQYGDENTLLLDIRSAQNFAQSRVEGALNLCIPTTLLKRATFNIQKLQQTFQSGSDSGKFSQWNEMHAIVVYDSHSSDIRDAVTAQNMIKKFTNGGYSGKTCILRGGFAMMQRYHLGMIDTKAPGEGQGGLDSHGAKESGLAPVIGGVSLPTNGNGPNPFFANIRQNMDLADGVGQFEVARPSNLESPLLPPWLREAAQKSDKGKKVSEKFLHIEKTEKARMQAAYAAFNPNNPQKHNVQLCGVEKGVKNRYKDILPFEHARVKLQHKSDGNCDYINASHITATGTNKRYIASQGPLPATFEDFWNAVWEQDVRVIVMLTAESEGGQLKCHPYWKGREHGQIRLKPLSEKKASLDVDRPRSDSTASQTGAEAGRRRANTTMTMDSNTSSQPSQGEAPYVTIRKFALSHTAHPFEPMREITHLHFAAWPDFGTPAQPSHLLGLVELANVMQRSSLPVETASIVGNRSTMEASQPSWYDEPESDPRARPMLVHCSAGCGRTGAFCTVDSVIDMLKRQHLSKGTFGRKDVEGDVGMNDGDVSPRSRKPSSFDSPRRQSTSHKRTLSGSPLGNDWVTDEHTDLVQKTVEDFRRQRLSMVQSLRQFVLCYETILEWANRVNEGGTKVAGRARSGSLRYAPR</sequence>
<comment type="caution">
    <text evidence="1">The sequence shown here is derived from an EMBL/GenBank/DDBJ whole genome shotgun (WGS) entry which is preliminary data.</text>
</comment>
<reference evidence="1" key="1">
    <citation type="submission" date="2022-10" db="EMBL/GenBank/DDBJ databases">
        <title>Complete Genome of Trichothecium roseum strain YXFP-22015, a Plant Pathogen Isolated from Citrus.</title>
        <authorList>
            <person name="Wang Y."/>
            <person name="Zhu L."/>
        </authorList>
    </citation>
    <scope>NUCLEOTIDE SEQUENCE</scope>
    <source>
        <strain evidence="1">YXFP-22015</strain>
    </source>
</reference>
<protein>
    <submittedName>
        <fullName evidence="1">Uncharacterized protein</fullName>
    </submittedName>
</protein>
<keyword evidence="2" id="KW-1185">Reference proteome</keyword>
<evidence type="ECO:0000313" key="1">
    <source>
        <dbReference type="EMBL" id="KAI9902126.1"/>
    </source>
</evidence>
<dbReference type="EMBL" id="CM047942">
    <property type="protein sequence ID" value="KAI9902126.1"/>
    <property type="molecule type" value="Genomic_DNA"/>
</dbReference>
<organism evidence="1 2">
    <name type="scientific">Trichothecium roseum</name>
    <dbReference type="NCBI Taxonomy" id="47278"/>
    <lineage>
        <taxon>Eukaryota</taxon>
        <taxon>Fungi</taxon>
        <taxon>Dikarya</taxon>
        <taxon>Ascomycota</taxon>
        <taxon>Pezizomycotina</taxon>
        <taxon>Sordariomycetes</taxon>
        <taxon>Hypocreomycetidae</taxon>
        <taxon>Hypocreales</taxon>
        <taxon>Hypocreales incertae sedis</taxon>
        <taxon>Trichothecium</taxon>
    </lineage>
</organism>
<name>A0ACC0V6U6_9HYPO</name>
<dbReference type="Proteomes" id="UP001163324">
    <property type="component" value="Chromosome 3"/>
</dbReference>
<proteinExistence type="predicted"/>